<gene>
    <name evidence="2" type="ORF">AW11_01458</name>
</gene>
<sequence length="250" mass="28266">MKNHLDRPAATCVAVKESLPDIPHYLQAHYWWAYVHPRAVHVFERQWLVNLILWGNYKRLCNAVLHDYGHDLPGRTLQIACAYGDLTPRLVNCVASGGSLEIADILPIQLENLAKKLPKDAPVQLHCMDSAALGFADASFDRALLFFLLHEQPQAVREKTLAEALRVIRPGGTLTIVDYAPLSRVNPLRYLWKPVLDRLEPFAHDLFSEEVSAWLPKDGRFRTVGDQRFFGGMYQMLTLAVADRQKGSAN</sequence>
<dbReference type="AlphaFoldDB" id="A0A011PQ75"/>
<proteinExistence type="predicted"/>
<organism evidence="2 3">
    <name type="scientific">Accumulibacter regalis</name>
    <dbReference type="NCBI Taxonomy" id="522306"/>
    <lineage>
        <taxon>Bacteria</taxon>
        <taxon>Pseudomonadati</taxon>
        <taxon>Pseudomonadota</taxon>
        <taxon>Betaproteobacteria</taxon>
        <taxon>Candidatus Accumulibacter</taxon>
    </lineage>
</organism>
<dbReference type="EMBL" id="JEMY01000015">
    <property type="protein sequence ID" value="EXI89591.1"/>
    <property type="molecule type" value="Genomic_DNA"/>
</dbReference>
<keyword evidence="2" id="KW-0489">Methyltransferase</keyword>
<dbReference type="SUPFAM" id="SSF53335">
    <property type="entry name" value="S-adenosyl-L-methionine-dependent methyltransferases"/>
    <property type="match status" value="1"/>
</dbReference>
<comment type="caution">
    <text evidence="2">The sequence shown here is derived from an EMBL/GenBank/DDBJ whole genome shotgun (WGS) entry which is preliminary data.</text>
</comment>
<dbReference type="Gene3D" id="3.40.50.150">
    <property type="entry name" value="Vaccinia Virus protein VP39"/>
    <property type="match status" value="1"/>
</dbReference>
<keyword evidence="2" id="KW-0830">Ubiquinone</keyword>
<dbReference type="Proteomes" id="UP000022141">
    <property type="component" value="Unassembled WGS sequence"/>
</dbReference>
<dbReference type="GO" id="GO:0008168">
    <property type="term" value="F:methyltransferase activity"/>
    <property type="evidence" value="ECO:0007669"/>
    <property type="project" value="UniProtKB-KW"/>
</dbReference>
<evidence type="ECO:0000259" key="1">
    <source>
        <dbReference type="Pfam" id="PF13649"/>
    </source>
</evidence>
<dbReference type="PATRIC" id="fig|1454004.3.peg.1500"/>
<dbReference type="GO" id="GO:0032259">
    <property type="term" value="P:methylation"/>
    <property type="evidence" value="ECO:0007669"/>
    <property type="project" value="UniProtKB-KW"/>
</dbReference>
<evidence type="ECO:0000313" key="3">
    <source>
        <dbReference type="Proteomes" id="UP000022141"/>
    </source>
</evidence>
<keyword evidence="2" id="KW-0808">Transferase</keyword>
<feature type="domain" description="Methyltransferase" evidence="1">
    <location>
        <begin position="77"/>
        <end position="172"/>
    </location>
</feature>
<dbReference type="Pfam" id="PF13649">
    <property type="entry name" value="Methyltransf_25"/>
    <property type="match status" value="1"/>
</dbReference>
<accession>A0A011PQ75</accession>
<keyword evidence="3" id="KW-1185">Reference proteome</keyword>
<dbReference type="InterPro" id="IPR029063">
    <property type="entry name" value="SAM-dependent_MTases_sf"/>
</dbReference>
<name>A0A011PQ75_ACCRE</name>
<protein>
    <submittedName>
        <fullName evidence="2">Ubiquinone/menaquinone biosynthesis methyltransferase</fullName>
    </submittedName>
</protein>
<dbReference type="STRING" id="1454004.AW11_01458"/>
<evidence type="ECO:0000313" key="2">
    <source>
        <dbReference type="EMBL" id="EXI89591.1"/>
    </source>
</evidence>
<reference evidence="2" key="1">
    <citation type="submission" date="2014-02" db="EMBL/GenBank/DDBJ databases">
        <title>Expanding our view of genomic diversity in Candidatus Accumulibacter clades.</title>
        <authorList>
            <person name="Skennerton C.T."/>
            <person name="Barr J.J."/>
            <person name="Slater F.R."/>
            <person name="Bond P.L."/>
            <person name="Tyson G.W."/>
        </authorList>
    </citation>
    <scope>NUCLEOTIDE SEQUENCE [LARGE SCALE GENOMIC DNA]</scope>
</reference>
<dbReference type="eggNOG" id="COG2226">
    <property type="taxonomic scope" value="Bacteria"/>
</dbReference>
<dbReference type="NCBIfam" id="NF038261">
    <property type="entry name" value="rhodoquin_RquA"/>
    <property type="match status" value="1"/>
</dbReference>
<dbReference type="InterPro" id="IPR041698">
    <property type="entry name" value="Methyltransf_25"/>
</dbReference>